<proteinExistence type="inferred from homology"/>
<evidence type="ECO:0000256" key="5">
    <source>
        <dbReference type="ARBA" id="ARBA00023136"/>
    </source>
</evidence>
<evidence type="ECO:0000256" key="4">
    <source>
        <dbReference type="ARBA" id="ARBA00022989"/>
    </source>
</evidence>
<dbReference type="PANTHER" id="PTHR31621">
    <property type="entry name" value="PROTEIN DMP3"/>
    <property type="match status" value="1"/>
</dbReference>
<dbReference type="GO" id="GO:0010256">
    <property type="term" value="P:endomembrane system organization"/>
    <property type="evidence" value="ECO:0007669"/>
    <property type="project" value="TreeGrafter"/>
</dbReference>
<protein>
    <submittedName>
        <fullName evidence="6">Uncharacterized protein</fullName>
    </submittedName>
</protein>
<evidence type="ECO:0000256" key="3">
    <source>
        <dbReference type="ARBA" id="ARBA00022692"/>
    </source>
</evidence>
<dbReference type="GO" id="GO:0016020">
    <property type="term" value="C:membrane"/>
    <property type="evidence" value="ECO:0007669"/>
    <property type="project" value="UniProtKB-SubCell"/>
</dbReference>
<keyword evidence="5" id="KW-0472">Membrane</keyword>
<sequence>MANISEQLPTAATTVTATNTADSAGKRLGATMANGVQKTLSKTSDLANFLPTGTLLTFETLLPTFYRGGGHACTHVTTTMITALLSLCSLSCFVFHFTDSFRTPGPEGKAYYGFVTPYGLKVMPGSGVQASSDERAFSDRQVTDCLYPGHAKEMDEVTEGFPLMVGIACGALFLVFPKEPPRYGLGCMAI</sequence>
<keyword evidence="3" id="KW-0812">Transmembrane</keyword>
<keyword evidence="4" id="KW-1133">Transmembrane helix</keyword>
<accession>A0A834GDF3</accession>
<dbReference type="AlphaFoldDB" id="A0A834GDF3"/>
<evidence type="ECO:0000256" key="1">
    <source>
        <dbReference type="ARBA" id="ARBA00004141"/>
    </source>
</evidence>
<dbReference type="EMBL" id="WJXA01000010">
    <property type="protein sequence ID" value="KAF7130254.1"/>
    <property type="molecule type" value="Genomic_DNA"/>
</dbReference>
<dbReference type="InterPro" id="IPR007770">
    <property type="entry name" value="DMP"/>
</dbReference>
<name>A0A834GDF3_RHOSS</name>
<dbReference type="OrthoDB" id="762629at2759"/>
<evidence type="ECO:0000313" key="6">
    <source>
        <dbReference type="EMBL" id="KAF7130254.1"/>
    </source>
</evidence>
<dbReference type="Pfam" id="PF05078">
    <property type="entry name" value="DUF679"/>
    <property type="match status" value="2"/>
</dbReference>
<keyword evidence="7" id="KW-1185">Reference proteome</keyword>
<dbReference type="PANTHER" id="PTHR31621:SF11">
    <property type="entry name" value="PROTEIN DMP8-RELATED"/>
    <property type="match status" value="1"/>
</dbReference>
<comment type="subcellular location">
    <subcellularLocation>
        <location evidence="1">Membrane</location>
        <topology evidence="1">Multi-pass membrane protein</topology>
    </subcellularLocation>
</comment>
<reference evidence="6" key="1">
    <citation type="submission" date="2019-11" db="EMBL/GenBank/DDBJ databases">
        <authorList>
            <person name="Liu Y."/>
            <person name="Hou J."/>
            <person name="Li T.-Q."/>
            <person name="Guan C.-H."/>
            <person name="Wu X."/>
            <person name="Wu H.-Z."/>
            <person name="Ling F."/>
            <person name="Zhang R."/>
            <person name="Shi X.-G."/>
            <person name="Ren J.-P."/>
            <person name="Chen E.-F."/>
            <person name="Sun J.-M."/>
        </authorList>
    </citation>
    <scope>NUCLEOTIDE SEQUENCE</scope>
    <source>
        <strain evidence="6">Adult_tree_wgs_1</strain>
        <tissue evidence="6">Leaves</tissue>
    </source>
</reference>
<comment type="caution">
    <text evidence="6">The sequence shown here is derived from an EMBL/GenBank/DDBJ whole genome shotgun (WGS) entry which is preliminary data.</text>
</comment>
<evidence type="ECO:0000313" key="7">
    <source>
        <dbReference type="Proteomes" id="UP000626092"/>
    </source>
</evidence>
<comment type="similarity">
    <text evidence="2">Belongs to the plant DMP1 protein family.</text>
</comment>
<organism evidence="6 7">
    <name type="scientific">Rhododendron simsii</name>
    <name type="common">Sims's rhododendron</name>
    <dbReference type="NCBI Taxonomy" id="118357"/>
    <lineage>
        <taxon>Eukaryota</taxon>
        <taxon>Viridiplantae</taxon>
        <taxon>Streptophyta</taxon>
        <taxon>Embryophyta</taxon>
        <taxon>Tracheophyta</taxon>
        <taxon>Spermatophyta</taxon>
        <taxon>Magnoliopsida</taxon>
        <taxon>eudicotyledons</taxon>
        <taxon>Gunneridae</taxon>
        <taxon>Pentapetalae</taxon>
        <taxon>asterids</taxon>
        <taxon>Ericales</taxon>
        <taxon>Ericaceae</taxon>
        <taxon>Ericoideae</taxon>
        <taxon>Rhodoreae</taxon>
        <taxon>Rhododendron</taxon>
    </lineage>
</organism>
<evidence type="ECO:0000256" key="2">
    <source>
        <dbReference type="ARBA" id="ARBA00008707"/>
    </source>
</evidence>
<dbReference type="GO" id="GO:0005737">
    <property type="term" value="C:cytoplasm"/>
    <property type="evidence" value="ECO:0007669"/>
    <property type="project" value="UniProtKB-ARBA"/>
</dbReference>
<gene>
    <name evidence="6" type="ORF">RHSIM_Rhsim10G0037600</name>
</gene>
<dbReference type="Proteomes" id="UP000626092">
    <property type="component" value="Unassembled WGS sequence"/>
</dbReference>